<reference evidence="4" key="1">
    <citation type="submission" date="2021-01" db="EMBL/GenBank/DDBJ databases">
        <authorList>
            <person name="Corre E."/>
            <person name="Pelletier E."/>
            <person name="Niang G."/>
            <person name="Scheremetjew M."/>
            <person name="Finn R."/>
            <person name="Kale V."/>
            <person name="Holt S."/>
            <person name="Cochrane G."/>
            <person name="Meng A."/>
            <person name="Brown T."/>
            <person name="Cohen L."/>
        </authorList>
    </citation>
    <scope>NUCLEOTIDE SEQUENCE</scope>
    <source>
        <strain evidence="4">379</strain>
    </source>
</reference>
<feature type="compositionally biased region" description="Basic and acidic residues" evidence="1">
    <location>
        <begin position="228"/>
        <end position="244"/>
    </location>
</feature>
<dbReference type="EMBL" id="HBIR01046523">
    <property type="protein sequence ID" value="CAE0580781.1"/>
    <property type="molecule type" value="Transcribed_RNA"/>
</dbReference>
<sequence length="565" mass="59917">MSARRAATVFGRGASLLSLATASHSSCPQALPMIGVPALARAQFCRTAPLLMLAASNPALPAVGSLHVGVVESVVTYGAFCSLEGQPGRDGLLHVSHIDPSGGRVEVAEDALAVGDRVRVRVTSVADGKISLSCRGVQQGGDAPAAWRLWTPSHVLGSPPTARTLEGLECVVLSYSRSSGAGGQAVNKLSTKCEARLCVAHSPWPDAVKARLLQLGGATRGGELLAVSDRHRTQAANRKERLSREVAPSPRRPALLIASSHSKDALEKLAALVADAWRPPKVRRQRSGLSERGKRQRRDEKRRTSEKKRGRSEGRRGLYEARRKVLVAAAALSLSVPRLGVPAGAAEAGAEAEAGSARQAGARREPVVPWGPFKGLEEGDIDALEAASLAPDAGYTLPCGSRVIDLVVGTGPQPRRGDVVYCQYKVWAGGFRAGPVADWTYYDGRPYGWTLGTATERIPAPVDEAVRAGMREGGWRRLVVPAAYGEAGLRRINYLKGGGRYTPAKAGFAIRPQEVAYFDLVMLDGGSGRCDRLLRPQGVAEADATRLRSKLCMPGDVSTDGPRLV</sequence>
<dbReference type="SMART" id="SM00316">
    <property type="entry name" value="S1"/>
    <property type="match status" value="1"/>
</dbReference>
<dbReference type="GO" id="GO:0003755">
    <property type="term" value="F:peptidyl-prolyl cis-trans isomerase activity"/>
    <property type="evidence" value="ECO:0007669"/>
    <property type="project" value="InterPro"/>
</dbReference>
<feature type="chain" id="PRO_5031163884" description="S1 motif domain-containing protein" evidence="2">
    <location>
        <begin position="23"/>
        <end position="565"/>
    </location>
</feature>
<name>A0A7S3TCX7_EMIHU</name>
<evidence type="ECO:0000313" key="4">
    <source>
        <dbReference type="EMBL" id="CAE0580781.1"/>
    </source>
</evidence>
<feature type="region of interest" description="Disordered" evidence="1">
    <location>
        <begin position="281"/>
        <end position="316"/>
    </location>
</feature>
<evidence type="ECO:0000256" key="2">
    <source>
        <dbReference type="SAM" id="SignalP"/>
    </source>
</evidence>
<dbReference type="AlphaFoldDB" id="A0A7S3TCX7"/>
<dbReference type="InterPro" id="IPR012340">
    <property type="entry name" value="NA-bd_OB-fold"/>
</dbReference>
<feature type="compositionally biased region" description="Basic and acidic residues" evidence="1">
    <location>
        <begin position="289"/>
        <end position="303"/>
    </location>
</feature>
<dbReference type="InterPro" id="IPR003029">
    <property type="entry name" value="S1_domain"/>
</dbReference>
<dbReference type="InterPro" id="IPR046357">
    <property type="entry name" value="PPIase_dom_sf"/>
</dbReference>
<feature type="signal peptide" evidence="2">
    <location>
        <begin position="1"/>
        <end position="22"/>
    </location>
</feature>
<dbReference type="GO" id="GO:0072344">
    <property type="term" value="P:rescue of stalled ribosome"/>
    <property type="evidence" value="ECO:0007669"/>
    <property type="project" value="TreeGrafter"/>
</dbReference>
<feature type="domain" description="S1 motif" evidence="3">
    <location>
        <begin position="64"/>
        <end position="135"/>
    </location>
</feature>
<keyword evidence="2" id="KW-0732">Signal</keyword>
<accession>A0A7S3TCX7</accession>
<dbReference type="Pfam" id="PF00575">
    <property type="entry name" value="S1"/>
    <property type="match status" value="1"/>
</dbReference>
<dbReference type="GO" id="GO:0004045">
    <property type="term" value="F:peptidyl-tRNA hydrolase activity"/>
    <property type="evidence" value="ECO:0007669"/>
    <property type="project" value="TreeGrafter"/>
</dbReference>
<dbReference type="SUPFAM" id="SSF50249">
    <property type="entry name" value="Nucleic acid-binding proteins"/>
    <property type="match status" value="1"/>
</dbReference>
<dbReference type="GO" id="GO:0003676">
    <property type="term" value="F:nucleic acid binding"/>
    <property type="evidence" value="ECO:0007669"/>
    <property type="project" value="InterPro"/>
</dbReference>
<dbReference type="Gene3D" id="2.40.50.140">
    <property type="entry name" value="Nucleic acid-binding proteins"/>
    <property type="match status" value="1"/>
</dbReference>
<dbReference type="Gene3D" id="3.30.160.20">
    <property type="match status" value="1"/>
</dbReference>
<proteinExistence type="predicted"/>
<feature type="region of interest" description="Disordered" evidence="1">
    <location>
        <begin position="226"/>
        <end position="249"/>
    </location>
</feature>
<dbReference type="GO" id="GO:0043022">
    <property type="term" value="F:ribosome binding"/>
    <property type="evidence" value="ECO:0007669"/>
    <property type="project" value="TreeGrafter"/>
</dbReference>
<organism evidence="4">
    <name type="scientific">Emiliania huxleyi</name>
    <name type="common">Coccolithophore</name>
    <name type="synonym">Pontosphaera huxleyi</name>
    <dbReference type="NCBI Taxonomy" id="2903"/>
    <lineage>
        <taxon>Eukaryota</taxon>
        <taxon>Haptista</taxon>
        <taxon>Haptophyta</taxon>
        <taxon>Prymnesiophyceae</taxon>
        <taxon>Isochrysidales</taxon>
        <taxon>Noelaerhabdaceae</taxon>
        <taxon>Emiliania</taxon>
    </lineage>
</organism>
<dbReference type="SUPFAM" id="SSF54534">
    <property type="entry name" value="FKBP-like"/>
    <property type="match status" value="1"/>
</dbReference>
<evidence type="ECO:0000259" key="3">
    <source>
        <dbReference type="PROSITE" id="PS50126"/>
    </source>
</evidence>
<protein>
    <recommendedName>
        <fullName evidence="3">S1 motif domain-containing protein</fullName>
    </recommendedName>
</protein>
<dbReference type="PROSITE" id="PS50126">
    <property type="entry name" value="S1"/>
    <property type="match status" value="1"/>
</dbReference>
<dbReference type="Gene3D" id="3.10.50.40">
    <property type="match status" value="1"/>
</dbReference>
<dbReference type="PANTHER" id="PTHR47814:SF1">
    <property type="entry name" value="PEPTIDYL-TRNA HYDROLASE ARFB"/>
    <property type="match status" value="1"/>
</dbReference>
<dbReference type="PANTHER" id="PTHR47814">
    <property type="entry name" value="PEPTIDYL-TRNA HYDROLASE ARFB"/>
    <property type="match status" value="1"/>
</dbReference>
<gene>
    <name evidence="4" type="ORF">EHUX00137_LOCUS36338</name>
</gene>
<dbReference type="SUPFAM" id="SSF110916">
    <property type="entry name" value="Peptidyl-tRNA hydrolase domain-like"/>
    <property type="match status" value="1"/>
</dbReference>
<evidence type="ECO:0000256" key="1">
    <source>
        <dbReference type="SAM" id="MobiDB-lite"/>
    </source>
</evidence>